<reference evidence="8" key="1">
    <citation type="submission" date="2022-12" db="EMBL/GenBank/DDBJ databases">
        <title>Draft genome assemblies for two species of Escallonia (Escalloniales).</title>
        <authorList>
            <person name="Chanderbali A."/>
            <person name="Dervinis C."/>
            <person name="Anghel I."/>
            <person name="Soltis D."/>
            <person name="Soltis P."/>
            <person name="Zapata F."/>
        </authorList>
    </citation>
    <scope>NUCLEOTIDE SEQUENCE</scope>
    <source>
        <strain evidence="8">UCBG92.1500</strain>
        <tissue evidence="8">Leaf</tissue>
    </source>
</reference>
<evidence type="ECO:0000256" key="1">
    <source>
        <dbReference type="ARBA" id="ARBA00004123"/>
    </source>
</evidence>
<keyword evidence="5" id="KW-0539">Nucleus</keyword>
<dbReference type="GO" id="GO:0043565">
    <property type="term" value="F:sequence-specific DNA binding"/>
    <property type="evidence" value="ECO:0007669"/>
    <property type="project" value="TreeGrafter"/>
</dbReference>
<evidence type="ECO:0000256" key="3">
    <source>
        <dbReference type="ARBA" id="ARBA00023125"/>
    </source>
</evidence>
<dbReference type="Pfam" id="PF03634">
    <property type="entry name" value="TCP"/>
    <property type="match status" value="1"/>
</dbReference>
<dbReference type="AlphaFoldDB" id="A0AA88R3Y2"/>
<evidence type="ECO:0000256" key="5">
    <source>
        <dbReference type="ARBA" id="ARBA00023242"/>
    </source>
</evidence>
<feature type="domain" description="TCP" evidence="7">
    <location>
        <begin position="50"/>
        <end position="104"/>
    </location>
</feature>
<evidence type="ECO:0000256" key="2">
    <source>
        <dbReference type="ARBA" id="ARBA00023015"/>
    </source>
</evidence>
<keyword evidence="9" id="KW-1185">Reference proteome</keyword>
<comment type="subcellular location">
    <subcellularLocation>
        <location evidence="1">Nucleus</location>
    </subcellularLocation>
</comment>
<dbReference type="PANTHER" id="PTHR31072">
    <property type="entry name" value="TRANSCRIPTION FACTOR TCP4-RELATED"/>
    <property type="match status" value="1"/>
</dbReference>
<dbReference type="InterPro" id="IPR017887">
    <property type="entry name" value="TF_TCP_subgr"/>
</dbReference>
<comment type="caution">
    <text evidence="8">The sequence shown here is derived from an EMBL/GenBank/DDBJ whole genome shotgun (WGS) entry which is preliminary data.</text>
</comment>
<evidence type="ECO:0000256" key="4">
    <source>
        <dbReference type="ARBA" id="ARBA00023163"/>
    </source>
</evidence>
<dbReference type="PROSITE" id="PS51369">
    <property type="entry name" value="TCP"/>
    <property type="match status" value="1"/>
</dbReference>
<sequence>MGSDMALHPFSSQDHPLSTYFPTGAGAGASALSLEDTQIALPRKSKAHPTKDRHTKVNGRGRRVRMPALCAARVFQLTRELGLRSDGETIEWLLRQAEPSIIAATGSGTAPAGPVSTTARTRSGSPLSVAAPLSRVQPVLPGMFAAPPQPSCRLDLCQPPPPPLGFEFPGDGYCHMPFTALLLQPTAEDGEKSRGDGYGGKL</sequence>
<dbReference type="GO" id="GO:0003700">
    <property type="term" value="F:DNA-binding transcription factor activity"/>
    <property type="evidence" value="ECO:0007669"/>
    <property type="project" value="InterPro"/>
</dbReference>
<dbReference type="Proteomes" id="UP001187471">
    <property type="component" value="Unassembled WGS sequence"/>
</dbReference>
<proteinExistence type="predicted"/>
<evidence type="ECO:0000259" key="7">
    <source>
        <dbReference type="PROSITE" id="PS51369"/>
    </source>
</evidence>
<keyword evidence="4" id="KW-0804">Transcription</keyword>
<organism evidence="8 9">
    <name type="scientific">Escallonia rubra</name>
    <dbReference type="NCBI Taxonomy" id="112253"/>
    <lineage>
        <taxon>Eukaryota</taxon>
        <taxon>Viridiplantae</taxon>
        <taxon>Streptophyta</taxon>
        <taxon>Embryophyta</taxon>
        <taxon>Tracheophyta</taxon>
        <taxon>Spermatophyta</taxon>
        <taxon>Magnoliopsida</taxon>
        <taxon>eudicotyledons</taxon>
        <taxon>Gunneridae</taxon>
        <taxon>Pentapetalae</taxon>
        <taxon>asterids</taxon>
        <taxon>campanulids</taxon>
        <taxon>Escalloniales</taxon>
        <taxon>Escalloniaceae</taxon>
        <taxon>Escallonia</taxon>
    </lineage>
</organism>
<protein>
    <recommendedName>
        <fullName evidence="7">TCP domain-containing protein</fullName>
    </recommendedName>
</protein>
<evidence type="ECO:0000313" key="9">
    <source>
        <dbReference type="Proteomes" id="UP001187471"/>
    </source>
</evidence>
<feature type="compositionally biased region" description="Low complexity" evidence="6">
    <location>
        <begin position="104"/>
        <end position="114"/>
    </location>
</feature>
<accession>A0AA88R3Y2</accession>
<feature type="compositionally biased region" description="Polar residues" evidence="6">
    <location>
        <begin position="115"/>
        <end position="126"/>
    </location>
</feature>
<dbReference type="GO" id="GO:0005634">
    <property type="term" value="C:nucleus"/>
    <property type="evidence" value="ECO:0007669"/>
    <property type="project" value="UniProtKB-SubCell"/>
</dbReference>
<dbReference type="PANTHER" id="PTHR31072:SF91">
    <property type="entry name" value="TRANSCRIPTION FACTOR TCP6"/>
    <property type="match status" value="1"/>
</dbReference>
<dbReference type="InterPro" id="IPR005333">
    <property type="entry name" value="Transcription_factor_TCP"/>
</dbReference>
<keyword evidence="3" id="KW-0238">DNA-binding</keyword>
<dbReference type="EMBL" id="JAVXUO010002282">
    <property type="protein sequence ID" value="KAK2974736.1"/>
    <property type="molecule type" value="Genomic_DNA"/>
</dbReference>
<keyword evidence="2" id="KW-0805">Transcription regulation</keyword>
<gene>
    <name evidence="8" type="ORF">RJ640_007163</name>
</gene>
<evidence type="ECO:0000313" key="8">
    <source>
        <dbReference type="EMBL" id="KAK2974736.1"/>
    </source>
</evidence>
<name>A0AA88R3Y2_9ASTE</name>
<evidence type="ECO:0000256" key="6">
    <source>
        <dbReference type="SAM" id="MobiDB-lite"/>
    </source>
</evidence>
<feature type="region of interest" description="Disordered" evidence="6">
    <location>
        <begin position="104"/>
        <end position="126"/>
    </location>
</feature>